<keyword evidence="10" id="KW-1185">Reference proteome</keyword>
<dbReference type="CDD" id="cd01396">
    <property type="entry name" value="MeCP2_MBD"/>
    <property type="match status" value="1"/>
</dbReference>
<dbReference type="GO" id="GO:0008327">
    <property type="term" value="F:methyl-CpG binding"/>
    <property type="evidence" value="ECO:0007669"/>
    <property type="project" value="TreeGrafter"/>
</dbReference>
<keyword evidence="5" id="KW-0539">Nucleus</keyword>
<evidence type="ECO:0000256" key="4">
    <source>
        <dbReference type="ARBA" id="ARBA00023163"/>
    </source>
</evidence>
<dbReference type="PANTHER" id="PTHR12396">
    <property type="entry name" value="METHYL-CPG BINDING PROTEIN, MBD"/>
    <property type="match status" value="1"/>
</dbReference>
<dbReference type="SUPFAM" id="SSF54171">
    <property type="entry name" value="DNA-binding domain"/>
    <property type="match status" value="1"/>
</dbReference>
<reference evidence="8 11" key="1">
    <citation type="journal article" date="2015" name="Parasit. Vectors">
        <title>Draft genome of the scabies mite.</title>
        <authorList>
            <person name="Rider S.D.Jr."/>
            <person name="Morgan M.S."/>
            <person name="Arlian L.G."/>
        </authorList>
    </citation>
    <scope>NUCLEOTIDE SEQUENCE [LARGE SCALE GENOMIC DNA]</scope>
    <source>
        <strain evidence="8">Arlian Lab</strain>
    </source>
</reference>
<dbReference type="VEuPathDB" id="VectorBase:SSCA005310"/>
<sequence>MSIPALPEGWRREEIKRTNLSSKTDVIYISPEGERFKSKLDLAKYLGHQIDLSTFDYRTGRINPQLLRKSKRSHGVYDYRTLKNDPAMVNPTRQTLSFFKHPVTVLKTSSGSSVLQSQQIKEQKRKHNLAFGEVKSDNGERTFQLFWSRRLEGQHASNQCMEQLNNIELPLNIRAFNQSLARNEDIFRTIAANLYNDHRAIKGQEKKVLNRIRKEMDEEDALRNLMAFLNPHQPLSHSITISETDITQQEEVVRQFRKKLKEVLEN</sequence>
<dbReference type="PROSITE" id="PS50982">
    <property type="entry name" value="MBD"/>
    <property type="match status" value="1"/>
</dbReference>
<dbReference type="SMART" id="SM00391">
    <property type="entry name" value="MBD"/>
    <property type="match status" value="1"/>
</dbReference>
<dbReference type="EMBL" id="JXLN01015661">
    <property type="protein sequence ID" value="KPM10740.1"/>
    <property type="molecule type" value="Genomic_DNA"/>
</dbReference>
<dbReference type="Pfam" id="PF01429">
    <property type="entry name" value="MBD"/>
    <property type="match status" value="1"/>
</dbReference>
<proteinExistence type="predicted"/>
<comment type="subcellular location">
    <subcellularLocation>
        <location evidence="1">Nucleus</location>
    </subcellularLocation>
</comment>
<dbReference type="InterPro" id="IPR025884">
    <property type="entry name" value="MeCpG-bd_2/3_C_dom"/>
</dbReference>
<dbReference type="Proteomes" id="UP000070412">
    <property type="component" value="Unassembled WGS sequence"/>
</dbReference>
<organism evidence="8 11">
    <name type="scientific">Sarcoptes scabiei</name>
    <name type="common">Itch mite</name>
    <name type="synonym">Acarus scabiei</name>
    <dbReference type="NCBI Taxonomy" id="52283"/>
    <lineage>
        <taxon>Eukaryota</taxon>
        <taxon>Metazoa</taxon>
        <taxon>Ecdysozoa</taxon>
        <taxon>Arthropoda</taxon>
        <taxon>Chelicerata</taxon>
        <taxon>Arachnida</taxon>
        <taxon>Acari</taxon>
        <taxon>Acariformes</taxon>
        <taxon>Sarcoptiformes</taxon>
        <taxon>Astigmata</taxon>
        <taxon>Psoroptidia</taxon>
        <taxon>Sarcoptoidea</taxon>
        <taxon>Sarcoptidae</taxon>
        <taxon>Sarcoptinae</taxon>
        <taxon>Sarcoptes</taxon>
    </lineage>
</organism>
<dbReference type="EMBL" id="WVUK01000062">
    <property type="protein sequence ID" value="KAF7490895.1"/>
    <property type="molecule type" value="Genomic_DNA"/>
</dbReference>
<dbReference type="OrthoDB" id="10072024at2759"/>
<dbReference type="InterPro" id="IPR016177">
    <property type="entry name" value="DNA-bd_dom_sf"/>
</dbReference>
<dbReference type="GO" id="GO:0005654">
    <property type="term" value="C:nucleoplasm"/>
    <property type="evidence" value="ECO:0007669"/>
    <property type="project" value="UniProtKB-ARBA"/>
</dbReference>
<gene>
    <name evidence="8" type="ORF">QR98_0093010</name>
    <name evidence="7" type="ORF">SSS_9099</name>
</gene>
<evidence type="ECO:0000313" key="9">
    <source>
        <dbReference type="EnsemblMetazoa" id="KAF7490895.1"/>
    </source>
</evidence>
<evidence type="ECO:0000313" key="8">
    <source>
        <dbReference type="EMBL" id="KPM10740.1"/>
    </source>
</evidence>
<reference evidence="7" key="3">
    <citation type="submission" date="2020-01" db="EMBL/GenBank/DDBJ databases">
        <authorList>
            <person name="Korhonen P.K.K."/>
            <person name="Guangxu M.G."/>
            <person name="Wang T.W."/>
            <person name="Stroehlein A.J.S."/>
            <person name="Young N.D."/>
            <person name="Ang C.-S.A."/>
            <person name="Fernando D.W.F."/>
            <person name="Lu H.L."/>
            <person name="Taylor S.T."/>
            <person name="Ehtesham M.E.M."/>
            <person name="Najaraj S.H.N."/>
            <person name="Harsha G.H.G."/>
            <person name="Madugundu A.M."/>
            <person name="Renuse S.R."/>
            <person name="Holt D.H."/>
            <person name="Pandey A.P."/>
            <person name="Papenfuss A.P."/>
            <person name="Gasser R.B.G."/>
            <person name="Fischer K.F."/>
        </authorList>
    </citation>
    <scope>NUCLEOTIDE SEQUENCE</scope>
    <source>
        <strain evidence="7">SSS_KF_BRIS2020</strain>
    </source>
</reference>
<dbReference type="EnsemblMetazoa" id="SSS_9099s_mrna">
    <property type="protein sequence ID" value="KAF7490895.1"/>
    <property type="gene ID" value="SSS_9099"/>
</dbReference>
<evidence type="ECO:0000313" key="10">
    <source>
        <dbReference type="Proteomes" id="UP000070412"/>
    </source>
</evidence>
<evidence type="ECO:0000256" key="3">
    <source>
        <dbReference type="ARBA" id="ARBA00023125"/>
    </source>
</evidence>
<dbReference type="Pfam" id="PF14048">
    <property type="entry name" value="MBD_C"/>
    <property type="match status" value="1"/>
</dbReference>
<protein>
    <submittedName>
        <fullName evidence="7 8">Methyl-CpG-binding domain protein 2</fullName>
    </submittedName>
</protein>
<feature type="domain" description="MBD" evidence="6">
    <location>
        <begin position="1"/>
        <end position="62"/>
    </location>
</feature>
<reference evidence="10" key="2">
    <citation type="journal article" date="2020" name="PLoS Negl. Trop. Dis.">
        <title>High-quality nuclear genome for Sarcoptes scabiei-A critical resource for a neglected parasite.</title>
        <authorList>
            <person name="Korhonen P.K."/>
            <person name="Gasser R.B."/>
            <person name="Ma G."/>
            <person name="Wang T."/>
            <person name="Stroehlein A.J."/>
            <person name="Young N.D."/>
            <person name="Ang C.S."/>
            <person name="Fernando D.D."/>
            <person name="Lu H.C."/>
            <person name="Taylor S."/>
            <person name="Reynolds S.L."/>
            <person name="Mofiz E."/>
            <person name="Najaraj S.H."/>
            <person name="Gowda H."/>
            <person name="Madugundu A."/>
            <person name="Renuse S."/>
            <person name="Holt D."/>
            <person name="Pandey A."/>
            <person name="Papenfuss A.T."/>
            <person name="Fischer K."/>
        </authorList>
    </citation>
    <scope>NUCLEOTIDE SEQUENCE [LARGE SCALE GENOMIC DNA]</scope>
</reference>
<dbReference type="InterPro" id="IPR001739">
    <property type="entry name" value="Methyl_CpG_DNA-bd"/>
</dbReference>
<dbReference type="AlphaFoldDB" id="A0A132AJX2"/>
<keyword evidence="3" id="KW-0238">DNA-binding</keyword>
<evidence type="ECO:0000256" key="1">
    <source>
        <dbReference type="ARBA" id="ARBA00004123"/>
    </source>
</evidence>
<evidence type="ECO:0000313" key="7">
    <source>
        <dbReference type="EMBL" id="KAF7490895.1"/>
    </source>
</evidence>
<dbReference type="GO" id="GO:0000122">
    <property type="term" value="P:negative regulation of transcription by RNA polymerase II"/>
    <property type="evidence" value="ECO:0007669"/>
    <property type="project" value="TreeGrafter"/>
</dbReference>
<name>A0A132AJX2_SARSC</name>
<keyword evidence="4" id="KW-0804">Transcription</keyword>
<reference evidence="9" key="4">
    <citation type="submission" date="2022-06" db="UniProtKB">
        <authorList>
            <consortium name="EnsemblMetazoa"/>
        </authorList>
    </citation>
    <scope>IDENTIFICATION</scope>
</reference>
<evidence type="ECO:0000259" key="6">
    <source>
        <dbReference type="PROSITE" id="PS50982"/>
    </source>
</evidence>
<evidence type="ECO:0000256" key="2">
    <source>
        <dbReference type="ARBA" id="ARBA00023015"/>
    </source>
</evidence>
<keyword evidence="2" id="KW-0805">Transcription regulation</keyword>
<dbReference type="Gene3D" id="3.30.890.10">
    <property type="entry name" value="Methyl-cpg-binding Protein 2, Chain A"/>
    <property type="match status" value="1"/>
</dbReference>
<dbReference type="Proteomes" id="UP000616769">
    <property type="component" value="Unassembled WGS sequence"/>
</dbReference>
<evidence type="ECO:0000313" key="11">
    <source>
        <dbReference type="Proteomes" id="UP000616769"/>
    </source>
</evidence>
<dbReference type="PANTHER" id="PTHR12396:SF57">
    <property type="entry name" value="METHYL-CPG-BINDING DOMAIN PROTEIN 1"/>
    <property type="match status" value="1"/>
</dbReference>
<dbReference type="OMA" id="ISSFDWR"/>
<accession>A0A132AJX2</accession>
<dbReference type="GO" id="GO:0006346">
    <property type="term" value="P:DNA methylation-dependent constitutive heterochromatin formation"/>
    <property type="evidence" value="ECO:0007669"/>
    <property type="project" value="TreeGrafter"/>
</dbReference>
<evidence type="ECO:0000256" key="5">
    <source>
        <dbReference type="ARBA" id="ARBA00023242"/>
    </source>
</evidence>